<sequence>MSIVEDDPDAVDRVLAPRPDAPRAPRRRRWARLVLVVAGLLVVALAAGAVALWRAAPEVGHLGDPFSTIPAAERPSVDAAAGTAQNILLIGSDSRANGDGSDEDGPDGSAGVPAGQEADWTRGGQRSDALAVLHLSADGRSAAMVSIPRDSWVPVPGYGTTKINAAFAYGGAPLAVRTVEQLTGVRIDHVVAIDFSGFARVTDALGGVRICVPQAVSDHLGTVAAGCQVMDGQQALTYVRQRKTLPGGDFDRERRQQNWVRSVIAGATDRDLLSDPVKLTAVVRELAASVRTDDALGEPQLLSLALDHRDLRTDDVAFLQAPLASPATGREGSQSVVYLDPAAGAELWTAVKADDLAAWEAAHPDAGLGDSVR</sequence>
<organism evidence="5 6">
    <name type="scientific">Quadrisphaera setariae</name>
    <dbReference type="NCBI Taxonomy" id="2593304"/>
    <lineage>
        <taxon>Bacteria</taxon>
        <taxon>Bacillati</taxon>
        <taxon>Actinomycetota</taxon>
        <taxon>Actinomycetes</taxon>
        <taxon>Kineosporiales</taxon>
        <taxon>Kineosporiaceae</taxon>
        <taxon>Quadrisphaera</taxon>
    </lineage>
</organism>
<evidence type="ECO:0000256" key="2">
    <source>
        <dbReference type="SAM" id="MobiDB-lite"/>
    </source>
</evidence>
<dbReference type="InterPro" id="IPR004474">
    <property type="entry name" value="LytR_CpsA_psr"/>
</dbReference>
<dbReference type="PANTHER" id="PTHR33392">
    <property type="entry name" value="POLYISOPRENYL-TEICHOIC ACID--PEPTIDOGLYCAN TEICHOIC ACID TRANSFERASE TAGU"/>
    <property type="match status" value="1"/>
</dbReference>
<evidence type="ECO:0000256" key="1">
    <source>
        <dbReference type="ARBA" id="ARBA00006068"/>
    </source>
</evidence>
<dbReference type="EMBL" id="VKAC01000005">
    <property type="protein sequence ID" value="TXR56366.1"/>
    <property type="molecule type" value="Genomic_DNA"/>
</dbReference>
<dbReference type="Proteomes" id="UP000321234">
    <property type="component" value="Unassembled WGS sequence"/>
</dbReference>
<dbReference type="InterPro" id="IPR050922">
    <property type="entry name" value="LytR/CpsA/Psr_CW_biosynth"/>
</dbReference>
<reference evidence="5 6" key="1">
    <citation type="submission" date="2019-07" db="EMBL/GenBank/DDBJ databases">
        <title>Quadrisphaera sp. strain DD2A genome sequencing and assembly.</title>
        <authorList>
            <person name="Kim I."/>
        </authorList>
    </citation>
    <scope>NUCLEOTIDE SEQUENCE [LARGE SCALE GENOMIC DNA]</scope>
    <source>
        <strain evidence="5 6">DD2A</strain>
    </source>
</reference>
<dbReference type="Pfam" id="PF03816">
    <property type="entry name" value="LytR_cpsA_psr"/>
    <property type="match status" value="1"/>
</dbReference>
<keyword evidence="3" id="KW-0812">Transmembrane</keyword>
<dbReference type="Gene3D" id="3.40.630.190">
    <property type="entry name" value="LCP protein"/>
    <property type="match status" value="1"/>
</dbReference>
<keyword evidence="6" id="KW-1185">Reference proteome</keyword>
<dbReference type="RefSeq" id="WP_147926159.1">
    <property type="nucleotide sequence ID" value="NZ_VKAC01000005.1"/>
</dbReference>
<protein>
    <submittedName>
        <fullName evidence="5">LytR family transcriptional regulator</fullName>
    </submittedName>
</protein>
<evidence type="ECO:0000313" key="6">
    <source>
        <dbReference type="Proteomes" id="UP000321234"/>
    </source>
</evidence>
<feature type="region of interest" description="Disordered" evidence="2">
    <location>
        <begin position="1"/>
        <end position="22"/>
    </location>
</feature>
<keyword evidence="3" id="KW-0472">Membrane</keyword>
<evidence type="ECO:0000259" key="4">
    <source>
        <dbReference type="Pfam" id="PF03816"/>
    </source>
</evidence>
<dbReference type="OrthoDB" id="9782542at2"/>
<accession>A0A5C8ZHH4</accession>
<proteinExistence type="inferred from homology"/>
<gene>
    <name evidence="5" type="ORF">FMM08_09680</name>
</gene>
<dbReference type="PANTHER" id="PTHR33392:SF6">
    <property type="entry name" value="POLYISOPRENYL-TEICHOIC ACID--PEPTIDOGLYCAN TEICHOIC ACID TRANSFERASE TAGU"/>
    <property type="match status" value="1"/>
</dbReference>
<feature type="transmembrane region" description="Helical" evidence="3">
    <location>
        <begin position="33"/>
        <end position="53"/>
    </location>
</feature>
<evidence type="ECO:0000256" key="3">
    <source>
        <dbReference type="SAM" id="Phobius"/>
    </source>
</evidence>
<feature type="domain" description="Cell envelope-related transcriptional attenuator" evidence="4">
    <location>
        <begin position="126"/>
        <end position="265"/>
    </location>
</feature>
<keyword evidence="3" id="KW-1133">Transmembrane helix</keyword>
<dbReference type="AlphaFoldDB" id="A0A5C8ZHH4"/>
<dbReference type="NCBIfam" id="TIGR00350">
    <property type="entry name" value="lytR_cpsA_psr"/>
    <property type="match status" value="1"/>
</dbReference>
<comment type="similarity">
    <text evidence="1">Belongs to the LytR/CpsA/Psr (LCP) family.</text>
</comment>
<feature type="region of interest" description="Disordered" evidence="2">
    <location>
        <begin position="92"/>
        <end position="122"/>
    </location>
</feature>
<evidence type="ECO:0000313" key="5">
    <source>
        <dbReference type="EMBL" id="TXR56366.1"/>
    </source>
</evidence>
<name>A0A5C8ZHH4_9ACTN</name>
<comment type="caution">
    <text evidence="5">The sequence shown here is derived from an EMBL/GenBank/DDBJ whole genome shotgun (WGS) entry which is preliminary data.</text>
</comment>